<keyword evidence="5" id="KW-1185">Reference proteome</keyword>
<dbReference type="InterPro" id="IPR029261">
    <property type="entry name" value="Transposase_Znf"/>
</dbReference>
<dbReference type="Pfam" id="PF01610">
    <property type="entry name" value="DDE_Tnp_ISL3"/>
    <property type="match status" value="1"/>
</dbReference>
<evidence type="ECO:0000313" key="4">
    <source>
        <dbReference type="EMBL" id="APZ92078.1"/>
    </source>
</evidence>
<dbReference type="InterPro" id="IPR002560">
    <property type="entry name" value="Transposase_DDE"/>
</dbReference>
<dbReference type="AlphaFoldDB" id="A0A1P8WDC2"/>
<sequence>MQGTDFYEQILGLTGPWFVADVQLDMEAQQVDVFVEHGEGETFCCPDCDRQLPCYDHTKSRKWRHLDTMQFATILHARTPRVKCPDHGVKQIRLPWAEKNSRFSLFFERFAIDVLLATQTVKGACSILGISWDESWHILQKAVARGKDRKQSKNLPRIGIDEKAFRKGHNYITLIYDLDKSTVEAISDGHDTAAADACFDQLSDSEKQSVEAVAMDMSAAYVKSTKGNIALAEQKIVHDRFHIMKLATEAVDKVRRSEQKKLRAEGDDRLTGTRYLWLSGQENLTEKQQERFDAAWKAELLTGKAWAYKEMLRDLWVHDTPAEATMFFNDWYKRVIHTKLEPMKKVARTIKERLANVVSYCTHGITNAVAEGMNSKIMAIKRRVGGYRNRDNFKTAILFYCGGLDLYPQ</sequence>
<dbReference type="PANTHER" id="PTHR33498:SF1">
    <property type="entry name" value="TRANSPOSASE FOR INSERTION SEQUENCE ELEMENT IS1557"/>
    <property type="match status" value="1"/>
</dbReference>
<dbReference type="KEGG" id="fmr:Fuma_01682"/>
<dbReference type="Pfam" id="PF13542">
    <property type="entry name" value="HTH_Tnp_ISL3"/>
    <property type="match status" value="1"/>
</dbReference>
<protein>
    <submittedName>
        <fullName evidence="4">Transposase</fullName>
    </submittedName>
</protein>
<feature type="domain" description="Transposase IS204/IS1001/IS1096/IS1165 helix-turn-helix" evidence="2">
    <location>
        <begin position="93"/>
        <end position="134"/>
    </location>
</feature>
<feature type="domain" description="Transposase IS204/IS1001/IS1096/IS1165 DDE" evidence="1">
    <location>
        <begin position="158"/>
        <end position="397"/>
    </location>
</feature>
<feature type="domain" description="Transposase IS204/IS1001/IS1096/IS1165 zinc-finger" evidence="3">
    <location>
        <begin position="43"/>
        <end position="87"/>
    </location>
</feature>
<evidence type="ECO:0000259" key="1">
    <source>
        <dbReference type="Pfam" id="PF01610"/>
    </source>
</evidence>
<dbReference type="NCBIfam" id="NF033550">
    <property type="entry name" value="transpos_ISL3"/>
    <property type="match status" value="1"/>
</dbReference>
<evidence type="ECO:0000313" key="5">
    <source>
        <dbReference type="Proteomes" id="UP000187735"/>
    </source>
</evidence>
<gene>
    <name evidence="4" type="ORF">Fuma_01682</name>
</gene>
<evidence type="ECO:0000259" key="3">
    <source>
        <dbReference type="Pfam" id="PF14690"/>
    </source>
</evidence>
<dbReference type="OrthoDB" id="292435at2"/>
<reference evidence="4 5" key="1">
    <citation type="journal article" date="2016" name="Front. Microbiol.">
        <title>Fuerstia marisgermanicae gen. nov., sp. nov., an Unusual Member of the Phylum Planctomycetes from the German Wadden Sea.</title>
        <authorList>
            <person name="Kohn T."/>
            <person name="Heuer A."/>
            <person name="Jogler M."/>
            <person name="Vollmers J."/>
            <person name="Boedeker C."/>
            <person name="Bunk B."/>
            <person name="Rast P."/>
            <person name="Borchert D."/>
            <person name="Glockner I."/>
            <person name="Freese H.M."/>
            <person name="Klenk H.P."/>
            <person name="Overmann J."/>
            <person name="Kaster A.K."/>
            <person name="Rohde M."/>
            <person name="Wiegand S."/>
            <person name="Jogler C."/>
        </authorList>
    </citation>
    <scope>NUCLEOTIDE SEQUENCE [LARGE SCALE GENOMIC DNA]</scope>
    <source>
        <strain evidence="4 5">NH11</strain>
    </source>
</reference>
<dbReference type="Pfam" id="PF14690">
    <property type="entry name" value="Zn_ribbon_ISL3"/>
    <property type="match status" value="1"/>
</dbReference>
<name>A0A1P8WDC2_9PLAN</name>
<dbReference type="Proteomes" id="UP000187735">
    <property type="component" value="Chromosome"/>
</dbReference>
<accession>A0A1P8WDC2</accession>
<dbReference type="STRING" id="1891926.Fuma_01682"/>
<dbReference type="PANTHER" id="PTHR33498">
    <property type="entry name" value="TRANSPOSASE FOR INSERTION SEQUENCE ELEMENT IS1557"/>
    <property type="match status" value="1"/>
</dbReference>
<organism evidence="4 5">
    <name type="scientific">Fuerstiella marisgermanici</name>
    <dbReference type="NCBI Taxonomy" id="1891926"/>
    <lineage>
        <taxon>Bacteria</taxon>
        <taxon>Pseudomonadati</taxon>
        <taxon>Planctomycetota</taxon>
        <taxon>Planctomycetia</taxon>
        <taxon>Planctomycetales</taxon>
        <taxon>Planctomycetaceae</taxon>
        <taxon>Fuerstiella</taxon>
    </lineage>
</organism>
<dbReference type="InterPro" id="IPR032877">
    <property type="entry name" value="Transposase_HTH"/>
</dbReference>
<dbReference type="InterPro" id="IPR047951">
    <property type="entry name" value="Transpos_ISL3"/>
</dbReference>
<evidence type="ECO:0000259" key="2">
    <source>
        <dbReference type="Pfam" id="PF13542"/>
    </source>
</evidence>
<dbReference type="EMBL" id="CP017641">
    <property type="protein sequence ID" value="APZ92078.1"/>
    <property type="molecule type" value="Genomic_DNA"/>
</dbReference>
<dbReference type="RefSeq" id="WP_077023741.1">
    <property type="nucleotide sequence ID" value="NZ_CP017641.1"/>
</dbReference>
<proteinExistence type="predicted"/>